<feature type="region of interest" description="Disordered" evidence="5">
    <location>
        <begin position="1"/>
        <end position="20"/>
    </location>
</feature>
<dbReference type="RefSeq" id="WP_136909218.1">
    <property type="nucleotide sequence ID" value="NZ_SWJZ01000102.1"/>
</dbReference>
<dbReference type="InterPro" id="IPR009057">
    <property type="entry name" value="Homeodomain-like_sf"/>
</dbReference>
<evidence type="ECO:0000256" key="4">
    <source>
        <dbReference type="PROSITE-ProRule" id="PRU00335"/>
    </source>
</evidence>
<dbReference type="GO" id="GO:0003700">
    <property type="term" value="F:DNA-binding transcription factor activity"/>
    <property type="evidence" value="ECO:0007669"/>
    <property type="project" value="TreeGrafter"/>
</dbReference>
<keyword evidence="2 4" id="KW-0238">DNA-binding</keyword>
<feature type="DNA-binding region" description="H-T-H motif" evidence="4">
    <location>
        <begin position="44"/>
        <end position="63"/>
    </location>
</feature>
<evidence type="ECO:0000313" key="7">
    <source>
        <dbReference type="EMBL" id="TKD14475.1"/>
    </source>
</evidence>
<proteinExistence type="predicted"/>
<dbReference type="AlphaFoldDB" id="A0A4U1JLP1"/>
<dbReference type="Gene3D" id="1.10.357.10">
    <property type="entry name" value="Tetracycline Repressor, domain 2"/>
    <property type="match status" value="1"/>
</dbReference>
<dbReference type="GO" id="GO:0000976">
    <property type="term" value="F:transcription cis-regulatory region binding"/>
    <property type="evidence" value="ECO:0007669"/>
    <property type="project" value="TreeGrafter"/>
</dbReference>
<evidence type="ECO:0000313" key="8">
    <source>
        <dbReference type="Proteomes" id="UP000310597"/>
    </source>
</evidence>
<dbReference type="InterPro" id="IPR039536">
    <property type="entry name" value="TetR_C_Proteobacteria"/>
</dbReference>
<dbReference type="Pfam" id="PF14246">
    <property type="entry name" value="TetR_C_7"/>
    <property type="match status" value="1"/>
</dbReference>
<feature type="domain" description="HTH tetR-type" evidence="6">
    <location>
        <begin position="21"/>
        <end position="81"/>
    </location>
</feature>
<dbReference type="OrthoDB" id="3218408at2"/>
<keyword evidence="1" id="KW-0805">Transcription regulation</keyword>
<dbReference type="PANTHER" id="PTHR30055">
    <property type="entry name" value="HTH-TYPE TRANSCRIPTIONAL REGULATOR RUTR"/>
    <property type="match status" value="1"/>
</dbReference>
<evidence type="ECO:0000256" key="3">
    <source>
        <dbReference type="ARBA" id="ARBA00023163"/>
    </source>
</evidence>
<dbReference type="InterPro" id="IPR050109">
    <property type="entry name" value="HTH-type_TetR-like_transc_reg"/>
</dbReference>
<dbReference type="Proteomes" id="UP000310597">
    <property type="component" value="Unassembled WGS sequence"/>
</dbReference>
<sequence>MTPTQTRRTQRSGRPSREESEQLAAQILDAACRLFIEQGFGATTMEQIVAACGIGRDTLYRRFATKEELFAAVSRRSLERTLQWFETTMQQAPDAPLDRVRHLARWFLEANLEPDLLALKREAFIEAMRARPIFGEDPFTPRLVEAISASHACGALQAPDPAFTAQQLIAAVVLGPSNEALMGQMPLQEAQAREQWFEKAWALFLSGARCGA</sequence>
<name>A0A4U1JLP1_RHOCA</name>
<evidence type="ECO:0000256" key="1">
    <source>
        <dbReference type="ARBA" id="ARBA00023015"/>
    </source>
</evidence>
<dbReference type="InterPro" id="IPR001647">
    <property type="entry name" value="HTH_TetR"/>
</dbReference>
<dbReference type="EMBL" id="SWJZ01000102">
    <property type="protein sequence ID" value="TKD14475.1"/>
    <property type="molecule type" value="Genomic_DNA"/>
</dbReference>
<dbReference type="PROSITE" id="PS50977">
    <property type="entry name" value="HTH_TETR_2"/>
    <property type="match status" value="1"/>
</dbReference>
<evidence type="ECO:0000259" key="6">
    <source>
        <dbReference type="PROSITE" id="PS50977"/>
    </source>
</evidence>
<dbReference type="PANTHER" id="PTHR30055:SF234">
    <property type="entry name" value="HTH-TYPE TRANSCRIPTIONAL REGULATOR BETI"/>
    <property type="match status" value="1"/>
</dbReference>
<organism evidence="7 8">
    <name type="scientific">Rhodobacter capsulatus</name>
    <name type="common">Rhodopseudomonas capsulata</name>
    <dbReference type="NCBI Taxonomy" id="1061"/>
    <lineage>
        <taxon>Bacteria</taxon>
        <taxon>Pseudomonadati</taxon>
        <taxon>Pseudomonadota</taxon>
        <taxon>Alphaproteobacteria</taxon>
        <taxon>Rhodobacterales</taxon>
        <taxon>Rhodobacter group</taxon>
        <taxon>Rhodobacter</taxon>
    </lineage>
</organism>
<comment type="caution">
    <text evidence="7">The sequence shown here is derived from an EMBL/GenBank/DDBJ whole genome shotgun (WGS) entry which is preliminary data.</text>
</comment>
<evidence type="ECO:0000256" key="5">
    <source>
        <dbReference type="SAM" id="MobiDB-lite"/>
    </source>
</evidence>
<reference evidence="7 8" key="1">
    <citation type="submission" date="2019-04" db="EMBL/GenBank/DDBJ databases">
        <title>Draft Whole-Genome sequence of the purple photosynthetic bacterium Rhodobacter capsulatus SP108 with an indigenous class A beta-lactamase.</title>
        <authorList>
            <person name="Robertson S."/>
            <person name="Meyer T.E."/>
            <person name="Kyndt J.A."/>
        </authorList>
    </citation>
    <scope>NUCLEOTIDE SEQUENCE [LARGE SCALE GENOMIC DNA]</scope>
    <source>
        <strain evidence="7 8">SP108</strain>
    </source>
</reference>
<dbReference type="PRINTS" id="PR00455">
    <property type="entry name" value="HTHTETR"/>
</dbReference>
<dbReference type="Pfam" id="PF00440">
    <property type="entry name" value="TetR_N"/>
    <property type="match status" value="1"/>
</dbReference>
<dbReference type="SUPFAM" id="SSF46689">
    <property type="entry name" value="Homeodomain-like"/>
    <property type="match status" value="1"/>
</dbReference>
<protein>
    <submittedName>
        <fullName evidence="7">TetR/AcrR family transcriptional regulator</fullName>
    </submittedName>
</protein>
<keyword evidence="3" id="KW-0804">Transcription</keyword>
<gene>
    <name evidence="7" type="ORF">FBT96_18300</name>
</gene>
<evidence type="ECO:0000256" key="2">
    <source>
        <dbReference type="ARBA" id="ARBA00023125"/>
    </source>
</evidence>
<accession>A0A4U1JLP1</accession>